<keyword evidence="3" id="KW-0732">Signal</keyword>
<dbReference type="RefSeq" id="WP_127074943.1">
    <property type="nucleotide sequence ID" value="NZ_CP032819.1"/>
</dbReference>
<evidence type="ECO:0000256" key="3">
    <source>
        <dbReference type="SAM" id="SignalP"/>
    </source>
</evidence>
<dbReference type="PROSITE" id="PS51257">
    <property type="entry name" value="PROKAR_LIPOPROTEIN"/>
    <property type="match status" value="1"/>
</dbReference>
<evidence type="ECO:0000256" key="1">
    <source>
        <dbReference type="SAM" id="Coils"/>
    </source>
</evidence>
<reference evidence="4 5" key="1">
    <citation type="submission" date="2018-10" db="EMBL/GenBank/DDBJ databases">
        <title>Butyricimonas faecalis sp. nov., isolated from human faeces and emended description of the genus Butyricimonas.</title>
        <authorList>
            <person name="Le Roy T."/>
            <person name="Van der Smissen P."/>
            <person name="Paquot A."/>
            <person name="Delzenne N."/>
            <person name="Muccioli G."/>
            <person name="Collet J.-F."/>
            <person name="Cani P.D."/>
        </authorList>
    </citation>
    <scope>NUCLEOTIDE SEQUENCE [LARGE SCALE GENOMIC DNA]</scope>
    <source>
        <strain evidence="4 5">H184</strain>
    </source>
</reference>
<dbReference type="Proteomes" id="UP000270673">
    <property type="component" value="Chromosome"/>
</dbReference>
<name>A0A3Q9IMQ9_9BACT</name>
<gene>
    <name evidence="4" type="ORF">D8S85_07625</name>
</gene>
<dbReference type="AlphaFoldDB" id="A0A3Q9IMQ9"/>
<feature type="chain" id="PRO_5018659079" description="Lipoprotein" evidence="3">
    <location>
        <begin position="23"/>
        <end position="309"/>
    </location>
</feature>
<feature type="signal peptide" evidence="3">
    <location>
        <begin position="1"/>
        <end position="22"/>
    </location>
</feature>
<keyword evidence="2" id="KW-1133">Transmembrane helix</keyword>
<organism evidence="4 5">
    <name type="scientific">Butyricimonas faecalis</name>
    <dbReference type="NCBI Taxonomy" id="2093856"/>
    <lineage>
        <taxon>Bacteria</taxon>
        <taxon>Pseudomonadati</taxon>
        <taxon>Bacteroidota</taxon>
        <taxon>Bacteroidia</taxon>
        <taxon>Bacteroidales</taxon>
        <taxon>Odoribacteraceae</taxon>
        <taxon>Butyricimonas</taxon>
    </lineage>
</organism>
<evidence type="ECO:0008006" key="6">
    <source>
        <dbReference type="Google" id="ProtNLM"/>
    </source>
</evidence>
<feature type="transmembrane region" description="Helical" evidence="2">
    <location>
        <begin position="93"/>
        <end position="113"/>
    </location>
</feature>
<evidence type="ECO:0000313" key="4">
    <source>
        <dbReference type="EMBL" id="AZS29447.1"/>
    </source>
</evidence>
<accession>A0A3Q9IMQ9</accession>
<dbReference type="KEGG" id="buy:D8S85_07625"/>
<proteinExistence type="predicted"/>
<keyword evidence="5" id="KW-1185">Reference proteome</keyword>
<keyword evidence="1" id="KW-0175">Coiled coil</keyword>
<keyword evidence="2" id="KW-0472">Membrane</keyword>
<dbReference type="EMBL" id="CP032819">
    <property type="protein sequence ID" value="AZS29447.1"/>
    <property type="molecule type" value="Genomic_DNA"/>
</dbReference>
<feature type="coiled-coil region" evidence="1">
    <location>
        <begin position="55"/>
        <end position="82"/>
    </location>
</feature>
<keyword evidence="2" id="KW-0812">Transmembrane</keyword>
<sequence length="309" mass="34984">MKKVYSLIVLTAVLALSSCSFFEDDKSSKGKDEIRTIVELPDSVKQKIADHDTLMTELLNKVDTLTAELNLTKEESAEMKEKIAELKSPKSTWAYISIGAFILGLIALIISLLKPKGIKEKQVYEIVKKSLDESRRIKELQVNVNNLLSSQRNNRMSNISSSYAPNSDSRLRQLENQMAQVIGIINKITVTASQPVSTRKEPAPSRKENEYQKVGYAKVDTDIYFTTIYESNQEGCVFKLTFTCQSKGKFNIIALDKIQSRNDWQKKVECSGVSIKEATDFRLEDEGICEKIDDNTWKVTKPLKIKLIK</sequence>
<evidence type="ECO:0000313" key="5">
    <source>
        <dbReference type="Proteomes" id="UP000270673"/>
    </source>
</evidence>
<evidence type="ECO:0000256" key="2">
    <source>
        <dbReference type="SAM" id="Phobius"/>
    </source>
</evidence>
<protein>
    <recommendedName>
        <fullName evidence="6">Lipoprotein</fullName>
    </recommendedName>
</protein>